<protein>
    <submittedName>
        <fullName evidence="1">Uncharacterized protein</fullName>
    </submittedName>
</protein>
<comment type="caution">
    <text evidence="1">The sequence shown here is derived from an EMBL/GenBank/DDBJ whole genome shotgun (WGS) entry which is preliminary data.</text>
</comment>
<sequence>MMANLFPWLVEPNWNNGVTETLEWKTDVLPSPTGAEQRIARRLSPRRTFEFSILIGNNDRQRFENALFIAGAAEWAMPVFADVAVLDADHPAGVTQIAVSTAGRDFSVGGSVLLMSGLGFSADVGLATITGISASAITLATPLPVAWPAGSWLYPLRPAVLTDPPSLTRHTDSLFSAQIRFRVTEHNANSDSIQALPVYRNHPVLEPVSDWSEQVTGQYLRMLQELDNGSGIPVRMDTARRAFSMTSHRWVSIGREQQAALRRLFYFLRGRQRAIWVSSGCNDFTPMSGLANGMIDVEYAAFAELGIVNGRCDLRIELADGTCLYRRITGVAIINYDVERLTLDGAHVTVALEHIVSISYITLCRQESDSVAWQHVTDADGLATISTTFRGLRDELESV</sequence>
<evidence type="ECO:0000313" key="1">
    <source>
        <dbReference type="EMBL" id="TVZ68808.1"/>
    </source>
</evidence>
<reference evidence="1" key="2">
    <citation type="submission" date="2019-08" db="EMBL/GenBank/DDBJ databases">
        <title>Investigation of anaerobic lignin degradation for improved lignocellulosic biofuels.</title>
        <authorList>
            <person name="Deangelis K.PhD."/>
        </authorList>
    </citation>
    <scope>NUCLEOTIDE SEQUENCE [LARGE SCALE GENOMIC DNA]</scope>
    <source>
        <strain evidence="1">128R</strain>
    </source>
</reference>
<gene>
    <name evidence="1" type="ORF">FHU10_1264</name>
</gene>
<dbReference type="AlphaFoldDB" id="A0A542BJE5"/>
<dbReference type="OrthoDB" id="6986040at2"/>
<proteinExistence type="predicted"/>
<organism evidence="1">
    <name type="scientific">Serratia fonticola</name>
    <dbReference type="NCBI Taxonomy" id="47917"/>
    <lineage>
        <taxon>Bacteria</taxon>
        <taxon>Pseudomonadati</taxon>
        <taxon>Pseudomonadota</taxon>
        <taxon>Gammaproteobacteria</taxon>
        <taxon>Enterobacterales</taxon>
        <taxon>Yersiniaceae</taxon>
        <taxon>Serratia</taxon>
    </lineage>
</organism>
<reference evidence="1" key="1">
    <citation type="submission" date="2019-06" db="EMBL/GenBank/DDBJ databases">
        <authorList>
            <person name="Deangelis K."/>
            <person name="Huntemann M."/>
            <person name="Clum A."/>
            <person name="Pillay M."/>
            <person name="Palaniappan K."/>
            <person name="Varghese N."/>
            <person name="Mikhailova N."/>
            <person name="Stamatis D."/>
            <person name="Reddy T."/>
            <person name="Daum C."/>
            <person name="Shapiro N."/>
            <person name="Ivanova N."/>
            <person name="Kyrpides N."/>
            <person name="Woyke T."/>
        </authorList>
    </citation>
    <scope>NUCLEOTIDE SEQUENCE [LARGE SCALE GENOMIC DNA]</scope>
    <source>
        <strain evidence="1">128R</strain>
    </source>
</reference>
<dbReference type="EMBL" id="VISQ01000001">
    <property type="protein sequence ID" value="TVZ68808.1"/>
    <property type="molecule type" value="Genomic_DNA"/>
</dbReference>
<accession>A0A542BJE5</accession>
<name>A0A542BJE5_SERFO</name>